<sequence>MAPSMEKAEQNEVEQTGVPGDSDKDPARLVNMKSMSQIDDMISRAQAATEREKEMGLWQAIKTYPKAIFYSMALSLSLIMEGYDTSLTNNFFGLPQFRKRFGEPLPNGDYQLTSSWMSGLQNGTQIGQILGLMLAGIIAERYGYKKTIIGSLIALIGLIFLFFFATHIGMLFAGGILCGMPWGAFQTLTTTYAADVTPIPLRPILTTYVNMCWVMGQLISSGVLRGLLSRTDDWAWRIPYAIQWVFPPPIIIGVLFAPESPTWLVRKGRLEDAKKSLRRLTSTMTEDDIDQKVAMIAHTNKLEEHMTEGTSYLDCFRGVNLRRTEIACVAWVAQVFCGIWFGGNVVYFLQQAGFDPERSFDFSIGTGVLALAGTVGAWFILPRVGRRTLYLAGLSVMFALLLAVGFMGIPTPVDALGWASGALMMVFVVAYDLTVGPVAYCLVAEIPSTRLRIKTAVLARNAYNISSLVAGFLNPPILNPQAWNLRGKGGFIWAALNSSVLVWSYFRLPETMGLSSAEMDVLFEERVGAREFGAREVTVFDRELVVNDEKKEVA</sequence>
<name>A0ACC0V9L9_9HYPO</name>
<organism evidence="1 2">
    <name type="scientific">Trichothecium roseum</name>
    <dbReference type="NCBI Taxonomy" id="47278"/>
    <lineage>
        <taxon>Eukaryota</taxon>
        <taxon>Fungi</taxon>
        <taxon>Dikarya</taxon>
        <taxon>Ascomycota</taxon>
        <taxon>Pezizomycotina</taxon>
        <taxon>Sordariomycetes</taxon>
        <taxon>Hypocreomycetidae</taxon>
        <taxon>Hypocreales</taxon>
        <taxon>Hypocreales incertae sedis</taxon>
        <taxon>Trichothecium</taxon>
    </lineage>
</organism>
<dbReference type="EMBL" id="CM047941">
    <property type="protein sequence ID" value="KAI9902879.1"/>
    <property type="molecule type" value="Genomic_DNA"/>
</dbReference>
<accession>A0ACC0V9L9</accession>
<evidence type="ECO:0000313" key="1">
    <source>
        <dbReference type="EMBL" id="KAI9902879.1"/>
    </source>
</evidence>
<comment type="caution">
    <text evidence="1">The sequence shown here is derived from an EMBL/GenBank/DDBJ whole genome shotgun (WGS) entry which is preliminary data.</text>
</comment>
<reference evidence="1" key="1">
    <citation type="submission" date="2022-10" db="EMBL/GenBank/DDBJ databases">
        <title>Complete Genome of Trichothecium roseum strain YXFP-22015, a Plant Pathogen Isolated from Citrus.</title>
        <authorList>
            <person name="Wang Y."/>
            <person name="Zhu L."/>
        </authorList>
    </citation>
    <scope>NUCLEOTIDE SEQUENCE</scope>
    <source>
        <strain evidence="1">YXFP-22015</strain>
    </source>
</reference>
<keyword evidence="2" id="KW-1185">Reference proteome</keyword>
<evidence type="ECO:0000313" key="2">
    <source>
        <dbReference type="Proteomes" id="UP001163324"/>
    </source>
</evidence>
<gene>
    <name evidence="1" type="ORF">N3K66_002231</name>
</gene>
<protein>
    <submittedName>
        <fullName evidence="1">Uncharacterized protein</fullName>
    </submittedName>
</protein>
<dbReference type="Proteomes" id="UP001163324">
    <property type="component" value="Chromosome 2"/>
</dbReference>
<proteinExistence type="predicted"/>